<proteinExistence type="predicted"/>
<evidence type="ECO:0000313" key="1">
    <source>
        <dbReference type="EMBL" id="THG90726.1"/>
    </source>
</evidence>
<comment type="caution">
    <text evidence="1">The sequence shown here is derived from an EMBL/GenBank/DDBJ whole genome shotgun (WGS) entry which is preliminary data.</text>
</comment>
<name>A0A4S4JZJ1_ALKAL</name>
<gene>
    <name evidence="1" type="ORF">AJ85_09145</name>
</gene>
<dbReference type="AlphaFoldDB" id="A0A4S4JZJ1"/>
<reference evidence="1 2" key="1">
    <citation type="submission" date="2014-01" db="EMBL/GenBank/DDBJ databases">
        <title>Draft genome sequencing of Bacillus alcalophilus CGMCC 1.3604.</title>
        <authorList>
            <person name="Yang J."/>
            <person name="Diao L."/>
            <person name="Yang S."/>
        </authorList>
    </citation>
    <scope>NUCLEOTIDE SEQUENCE [LARGE SCALE GENOMIC DNA]</scope>
    <source>
        <strain evidence="1 2">CGMCC 1.3604</strain>
    </source>
</reference>
<protein>
    <recommendedName>
        <fullName evidence="3">Peptidyl-prolyl cis-trans isomerase</fullName>
    </recommendedName>
</protein>
<evidence type="ECO:0008006" key="3">
    <source>
        <dbReference type="Google" id="ProtNLM"/>
    </source>
</evidence>
<dbReference type="Proteomes" id="UP000297014">
    <property type="component" value="Unassembled WGS sequence"/>
</dbReference>
<dbReference type="RefSeq" id="WP_003321090.1">
    <property type="nucleotide sequence ID" value="NZ_JALP01000123.1"/>
</dbReference>
<evidence type="ECO:0000313" key="2">
    <source>
        <dbReference type="Proteomes" id="UP000297014"/>
    </source>
</evidence>
<sequence length="175" mass="19872">MDEFIFFITGEVEHPLTIDPSVWIFDERKVDLNTFFIEKKEIEDPEIAYRKAISAQWDKEIIEGSEAPNPNANGNKITYNKKELLNLSYGMPLEPFLLHTNPKENANKVKIITKSGEEFTYDFEVARKLIAGFSKEGKPLKEDGPIHLYHGDGTNLDSPIKEVSEIKLVSTGNNS</sequence>
<accession>A0A4S4JZJ1</accession>
<dbReference type="OrthoDB" id="2404998at2"/>
<organism evidence="1 2">
    <name type="scientific">Alkalihalobacillus alcalophilus ATCC 27647 = CGMCC 1.3604</name>
    <dbReference type="NCBI Taxonomy" id="1218173"/>
    <lineage>
        <taxon>Bacteria</taxon>
        <taxon>Bacillati</taxon>
        <taxon>Bacillota</taxon>
        <taxon>Bacilli</taxon>
        <taxon>Bacillales</taxon>
        <taxon>Bacillaceae</taxon>
        <taxon>Alkalihalobacillus</taxon>
    </lineage>
</organism>
<dbReference type="EMBL" id="JALP01000123">
    <property type="protein sequence ID" value="THG90726.1"/>
    <property type="molecule type" value="Genomic_DNA"/>
</dbReference>